<evidence type="ECO:0000313" key="1">
    <source>
        <dbReference type="EMBL" id="URE13405.1"/>
    </source>
</evidence>
<gene>
    <name evidence="1" type="ORF">MUK42_34251</name>
</gene>
<dbReference type="Proteomes" id="UP001055439">
    <property type="component" value="Chromosome 6"/>
</dbReference>
<organism evidence="1 2">
    <name type="scientific">Musa troglodytarum</name>
    <name type="common">fe'i banana</name>
    <dbReference type="NCBI Taxonomy" id="320322"/>
    <lineage>
        <taxon>Eukaryota</taxon>
        <taxon>Viridiplantae</taxon>
        <taxon>Streptophyta</taxon>
        <taxon>Embryophyta</taxon>
        <taxon>Tracheophyta</taxon>
        <taxon>Spermatophyta</taxon>
        <taxon>Magnoliopsida</taxon>
        <taxon>Liliopsida</taxon>
        <taxon>Zingiberales</taxon>
        <taxon>Musaceae</taxon>
        <taxon>Musa</taxon>
    </lineage>
</organism>
<accession>A0A9E7GEV5</accession>
<keyword evidence="2" id="KW-1185">Reference proteome</keyword>
<protein>
    <submittedName>
        <fullName evidence="1">Uncharacterized protein</fullName>
    </submittedName>
</protein>
<name>A0A9E7GEV5_9LILI</name>
<proteinExistence type="predicted"/>
<dbReference type="EMBL" id="CP097508">
    <property type="protein sequence ID" value="URE13405.1"/>
    <property type="molecule type" value="Genomic_DNA"/>
</dbReference>
<reference evidence="1" key="1">
    <citation type="submission" date="2022-05" db="EMBL/GenBank/DDBJ databases">
        <title>The Musa troglodytarum L. genome provides insights into the mechanism of non-climacteric behaviour and enrichment of carotenoids.</title>
        <authorList>
            <person name="Wang J."/>
        </authorList>
    </citation>
    <scope>NUCLEOTIDE SEQUENCE</scope>
    <source>
        <tissue evidence="1">Leaf</tissue>
    </source>
</reference>
<sequence>MMRYNLHKGRPAEGAASTLFWEGEAKLKGRRRVGVSLILSPFSCYPSWQFIVGIATTLAVAKIRKTIITEC</sequence>
<dbReference type="AlphaFoldDB" id="A0A9E7GEV5"/>
<evidence type="ECO:0000313" key="2">
    <source>
        <dbReference type="Proteomes" id="UP001055439"/>
    </source>
</evidence>